<dbReference type="RefSeq" id="WP_256603371.1">
    <property type="nucleotide sequence ID" value="NZ_JANIBJ010000029.1"/>
</dbReference>
<dbReference type="Pfam" id="PF00550">
    <property type="entry name" value="PP-binding"/>
    <property type="match status" value="1"/>
</dbReference>
<dbReference type="EMBL" id="JANIBJ010000029">
    <property type="protein sequence ID" value="MCQ8105411.1"/>
    <property type="molecule type" value="Genomic_DNA"/>
</dbReference>
<protein>
    <submittedName>
        <fullName evidence="4">Phosphopantetheine-binding protein</fullName>
    </submittedName>
</protein>
<feature type="domain" description="Carrier" evidence="3">
    <location>
        <begin position="2"/>
        <end position="84"/>
    </location>
</feature>
<dbReference type="Gene3D" id="1.10.1200.10">
    <property type="entry name" value="ACP-like"/>
    <property type="match status" value="1"/>
</dbReference>
<dbReference type="PROSITE" id="PS00012">
    <property type="entry name" value="PHOSPHOPANTETHEINE"/>
    <property type="match status" value="1"/>
</dbReference>
<dbReference type="PROSITE" id="PS50075">
    <property type="entry name" value="CARRIER"/>
    <property type="match status" value="1"/>
</dbReference>
<proteinExistence type="predicted"/>
<evidence type="ECO:0000313" key="4">
    <source>
        <dbReference type="EMBL" id="MCQ8105411.1"/>
    </source>
</evidence>
<accession>A0ABT1TIV9</accession>
<dbReference type="NCBIfam" id="NF006617">
    <property type="entry name" value="PRK09184.1"/>
    <property type="match status" value="1"/>
</dbReference>
<keyword evidence="2" id="KW-0597">Phosphoprotein</keyword>
<evidence type="ECO:0000256" key="1">
    <source>
        <dbReference type="ARBA" id="ARBA00022450"/>
    </source>
</evidence>
<dbReference type="SUPFAM" id="SSF47336">
    <property type="entry name" value="ACP-like"/>
    <property type="match status" value="1"/>
</dbReference>
<dbReference type="InterPro" id="IPR006162">
    <property type="entry name" value="Ppantetheine_attach_site"/>
</dbReference>
<name>A0ABT1TIV9_9GAMM</name>
<reference evidence="4 5" key="1">
    <citation type="submission" date="2022-07" db="EMBL/GenBank/DDBJ databases">
        <title>Methylomonas rivi sp. nov., Methylomonas rosea sp. nov., Methylomonas aureus sp. nov. and Methylomonas subterranea sp. nov., four novel methanotrophs isolated from a freshwater creek and the deep terrestrial subsurface.</title>
        <authorList>
            <person name="Abin C."/>
            <person name="Sankaranarayanan K."/>
            <person name="Garner C."/>
            <person name="Sindelar R."/>
            <person name="Kotary K."/>
            <person name="Garner R."/>
            <person name="Barclay S."/>
            <person name="Lawson P."/>
            <person name="Krumholz L."/>
        </authorList>
    </citation>
    <scope>NUCLEOTIDE SEQUENCE [LARGE SCALE GENOMIC DNA]</scope>
    <source>
        <strain evidence="4 5">SURF-2</strain>
    </source>
</reference>
<evidence type="ECO:0000259" key="3">
    <source>
        <dbReference type="PROSITE" id="PS50075"/>
    </source>
</evidence>
<dbReference type="Proteomes" id="UP001524499">
    <property type="component" value="Unassembled WGS sequence"/>
</dbReference>
<sequence length="86" mass="9475">MENIEAELKRLIIDIFELENLTPGEIASDAPLFGEGLGLDSIDALELGVALKKKYNIHIDTYSSNLVEHFASVKNLAGFVVSQQEQ</sequence>
<evidence type="ECO:0000313" key="5">
    <source>
        <dbReference type="Proteomes" id="UP001524499"/>
    </source>
</evidence>
<keyword evidence="5" id="KW-1185">Reference proteome</keyword>
<dbReference type="InterPro" id="IPR036736">
    <property type="entry name" value="ACP-like_sf"/>
</dbReference>
<comment type="caution">
    <text evidence="4">The sequence shown here is derived from an EMBL/GenBank/DDBJ whole genome shotgun (WGS) entry which is preliminary data.</text>
</comment>
<evidence type="ECO:0000256" key="2">
    <source>
        <dbReference type="ARBA" id="ARBA00022553"/>
    </source>
</evidence>
<gene>
    <name evidence="4" type="ORF">NP590_14945</name>
</gene>
<keyword evidence="1" id="KW-0596">Phosphopantetheine</keyword>
<dbReference type="InterPro" id="IPR009081">
    <property type="entry name" value="PP-bd_ACP"/>
</dbReference>
<organism evidence="4 5">
    <name type="scientific">Methylomonas subterranea</name>
    <dbReference type="NCBI Taxonomy" id="2952225"/>
    <lineage>
        <taxon>Bacteria</taxon>
        <taxon>Pseudomonadati</taxon>
        <taxon>Pseudomonadota</taxon>
        <taxon>Gammaproteobacteria</taxon>
        <taxon>Methylococcales</taxon>
        <taxon>Methylococcaceae</taxon>
        <taxon>Methylomonas</taxon>
    </lineage>
</organism>